<feature type="transmembrane region" description="Helical" evidence="1">
    <location>
        <begin position="74"/>
        <end position="93"/>
    </location>
</feature>
<keyword evidence="1" id="KW-0812">Transmembrane</keyword>
<dbReference type="RefSeq" id="WP_271169324.1">
    <property type="nucleotide sequence ID" value="NZ_BSFI01000019.1"/>
</dbReference>
<keyword evidence="3" id="KW-1185">Reference proteome</keyword>
<dbReference type="EMBL" id="BSFI01000019">
    <property type="protein sequence ID" value="GLK69088.1"/>
    <property type="molecule type" value="Genomic_DNA"/>
</dbReference>
<keyword evidence="1" id="KW-1133">Transmembrane helix</keyword>
<reference evidence="2" key="1">
    <citation type="journal article" date="2014" name="Int. J. Syst. Evol. Microbiol.">
        <title>Complete genome sequence of Corynebacterium casei LMG S-19264T (=DSM 44701T), isolated from a smear-ripened cheese.</title>
        <authorList>
            <consortium name="US DOE Joint Genome Institute (JGI-PGF)"/>
            <person name="Walter F."/>
            <person name="Albersmeier A."/>
            <person name="Kalinowski J."/>
            <person name="Ruckert C."/>
        </authorList>
    </citation>
    <scope>NUCLEOTIDE SEQUENCE</scope>
    <source>
        <strain evidence="2">VKM B-2347</strain>
    </source>
</reference>
<name>A0A9W6MWJ7_9HYPH</name>
<feature type="transmembrane region" description="Helical" evidence="1">
    <location>
        <begin position="47"/>
        <end position="68"/>
    </location>
</feature>
<evidence type="ECO:0000313" key="3">
    <source>
        <dbReference type="Proteomes" id="UP001143372"/>
    </source>
</evidence>
<gene>
    <name evidence="2" type="ORF">GCM10008179_27260</name>
</gene>
<evidence type="ECO:0008006" key="4">
    <source>
        <dbReference type="Google" id="ProtNLM"/>
    </source>
</evidence>
<dbReference type="Proteomes" id="UP001143372">
    <property type="component" value="Unassembled WGS sequence"/>
</dbReference>
<proteinExistence type="predicted"/>
<feature type="transmembrane region" description="Helical" evidence="1">
    <location>
        <begin position="6"/>
        <end position="26"/>
    </location>
</feature>
<dbReference type="AlphaFoldDB" id="A0A9W6MWJ7"/>
<accession>A0A9W6MWJ7</accession>
<organism evidence="2 3">
    <name type="scientific">Hansschlegelia plantiphila</name>
    <dbReference type="NCBI Taxonomy" id="374655"/>
    <lineage>
        <taxon>Bacteria</taxon>
        <taxon>Pseudomonadati</taxon>
        <taxon>Pseudomonadota</taxon>
        <taxon>Alphaproteobacteria</taxon>
        <taxon>Hyphomicrobiales</taxon>
        <taxon>Methylopilaceae</taxon>
        <taxon>Hansschlegelia</taxon>
    </lineage>
</organism>
<protein>
    <recommendedName>
        <fullName evidence="4">DUF3784 domain-containing protein</fullName>
    </recommendedName>
</protein>
<evidence type="ECO:0000256" key="1">
    <source>
        <dbReference type="SAM" id="Phobius"/>
    </source>
</evidence>
<comment type="caution">
    <text evidence="2">The sequence shown here is derived from an EMBL/GenBank/DDBJ whole genome shotgun (WGS) entry which is preliminary data.</text>
</comment>
<keyword evidence="1" id="KW-0472">Membrane</keyword>
<sequence length="101" mass="10668">MSTVTLVIVLGSIIATAVFAAGYVRGVRNAFGEYRLEEREPPVPQHGHWGGIAFALLASIVIITAIGFSSAWVYAGPFLCLVTTLGVGVAFFIEKTPASKV</sequence>
<reference evidence="2" key="2">
    <citation type="submission" date="2023-01" db="EMBL/GenBank/DDBJ databases">
        <authorList>
            <person name="Sun Q."/>
            <person name="Evtushenko L."/>
        </authorList>
    </citation>
    <scope>NUCLEOTIDE SEQUENCE</scope>
    <source>
        <strain evidence="2">VKM B-2347</strain>
    </source>
</reference>
<evidence type="ECO:0000313" key="2">
    <source>
        <dbReference type="EMBL" id="GLK69088.1"/>
    </source>
</evidence>